<dbReference type="Pfam" id="PF01957">
    <property type="entry name" value="NfeD"/>
    <property type="match status" value="1"/>
</dbReference>
<dbReference type="InterPro" id="IPR012340">
    <property type="entry name" value="NA-bd_OB-fold"/>
</dbReference>
<dbReference type="EMBL" id="AMSQ01000004">
    <property type="protein sequence ID" value="EKU49914.1"/>
    <property type="molecule type" value="Genomic_DNA"/>
</dbReference>
<dbReference type="OrthoDB" id="9806253at2"/>
<dbReference type="STRING" id="1229783.C273_03430"/>
<dbReference type="InterPro" id="IPR002810">
    <property type="entry name" value="NfeD-like_C"/>
</dbReference>
<evidence type="ECO:0000313" key="9">
    <source>
        <dbReference type="Proteomes" id="UP000009885"/>
    </source>
</evidence>
<feature type="domain" description="NfeD integral membrane" evidence="7">
    <location>
        <begin position="31"/>
        <end position="144"/>
    </location>
</feature>
<gene>
    <name evidence="8" type="ORF">C273_03430</name>
</gene>
<evidence type="ECO:0000259" key="7">
    <source>
        <dbReference type="Pfam" id="PF24961"/>
    </source>
</evidence>
<sequence length="232" mass="25905">MMNLHILTFLQNTQDNSWMNMLSKMITSPLISLVLTCVIFLGFLYQLYSKRINIIGIIATLALLVFFLGFLIEGSMSFLTFILFIVGVIFLILELFVVGAVLGITGLVLIIFSIVSLGDNLLQMLVNVVIALILAIIEWVILVKFFKRKIPFFENVVLKDSTSRESGYTSHDDLSHLVGEVANTVTDLRPSGVIVLNDDRIDAVSDGPFILKDKPVKIIEVEGTRVVVREIE</sequence>
<accession>K9ARN0</accession>
<feature type="transmembrane region" description="Helical" evidence="5">
    <location>
        <begin position="54"/>
        <end position="72"/>
    </location>
</feature>
<reference evidence="8 9" key="1">
    <citation type="journal article" date="2013" name="Genome Announc.">
        <title>Genome Sequence of Staphylococcus massiliensis Strain S46, Isolated from the Surface of Healthy Human Skin.</title>
        <authorList>
            <person name="Srivastav R."/>
            <person name="Singh A."/>
            <person name="Jangir P.K."/>
            <person name="Kumari C."/>
            <person name="Muduli S."/>
            <person name="Sharma R."/>
        </authorList>
    </citation>
    <scope>NUCLEOTIDE SEQUENCE [LARGE SCALE GENOMIC DNA]</scope>
    <source>
        <strain evidence="8 9">S46</strain>
    </source>
</reference>
<evidence type="ECO:0000256" key="3">
    <source>
        <dbReference type="ARBA" id="ARBA00022989"/>
    </source>
</evidence>
<comment type="caution">
    <text evidence="8">The sequence shown here is derived from an EMBL/GenBank/DDBJ whole genome shotgun (WGS) entry which is preliminary data.</text>
</comment>
<dbReference type="PANTHER" id="PTHR33507">
    <property type="entry name" value="INNER MEMBRANE PROTEIN YBBJ"/>
    <property type="match status" value="1"/>
</dbReference>
<dbReference type="Pfam" id="PF24961">
    <property type="entry name" value="NfeD_membrane"/>
    <property type="match status" value="1"/>
</dbReference>
<evidence type="ECO:0000256" key="1">
    <source>
        <dbReference type="ARBA" id="ARBA00004141"/>
    </source>
</evidence>
<dbReference type="eggNOG" id="COG1030">
    <property type="taxonomic scope" value="Bacteria"/>
</dbReference>
<dbReference type="InterPro" id="IPR052165">
    <property type="entry name" value="Membrane_assoc_protease"/>
</dbReference>
<keyword evidence="4 5" id="KW-0472">Membrane</keyword>
<evidence type="ECO:0000313" key="8">
    <source>
        <dbReference type="EMBL" id="EKU49914.1"/>
    </source>
</evidence>
<dbReference type="InterPro" id="IPR056739">
    <property type="entry name" value="NfeD_membrane"/>
</dbReference>
<dbReference type="Gene3D" id="2.40.50.140">
    <property type="entry name" value="Nucleic acid-binding proteins"/>
    <property type="match status" value="1"/>
</dbReference>
<organism evidence="8 9">
    <name type="scientific">Staphylococcus massiliensis S46</name>
    <dbReference type="NCBI Taxonomy" id="1229783"/>
    <lineage>
        <taxon>Bacteria</taxon>
        <taxon>Bacillati</taxon>
        <taxon>Bacillota</taxon>
        <taxon>Bacilli</taxon>
        <taxon>Bacillales</taxon>
        <taxon>Staphylococcaceae</taxon>
        <taxon>Staphylococcus</taxon>
    </lineage>
</organism>
<comment type="subcellular location">
    <subcellularLocation>
        <location evidence="1">Membrane</location>
        <topology evidence="1">Multi-pass membrane protein</topology>
    </subcellularLocation>
</comment>
<evidence type="ECO:0000256" key="5">
    <source>
        <dbReference type="SAM" id="Phobius"/>
    </source>
</evidence>
<feature type="transmembrane region" description="Helical" evidence="5">
    <location>
        <begin position="124"/>
        <end position="143"/>
    </location>
</feature>
<evidence type="ECO:0000256" key="2">
    <source>
        <dbReference type="ARBA" id="ARBA00022692"/>
    </source>
</evidence>
<proteinExistence type="predicted"/>
<evidence type="ECO:0000256" key="4">
    <source>
        <dbReference type="ARBA" id="ARBA00023136"/>
    </source>
</evidence>
<dbReference type="PANTHER" id="PTHR33507:SF3">
    <property type="entry name" value="INNER MEMBRANE PROTEIN YBBJ"/>
    <property type="match status" value="1"/>
</dbReference>
<feature type="domain" description="NfeD-like C-terminal" evidence="6">
    <location>
        <begin position="177"/>
        <end position="229"/>
    </location>
</feature>
<name>K9ARN0_9STAP</name>
<dbReference type="Proteomes" id="UP000009885">
    <property type="component" value="Unassembled WGS sequence"/>
</dbReference>
<dbReference type="RefSeq" id="WP_009382588.1">
    <property type="nucleotide sequence ID" value="NZ_AMSQ01000004.1"/>
</dbReference>
<feature type="transmembrane region" description="Helical" evidence="5">
    <location>
        <begin position="26"/>
        <end position="48"/>
    </location>
</feature>
<keyword evidence="3 5" id="KW-1133">Transmembrane helix</keyword>
<dbReference type="GO" id="GO:0005886">
    <property type="term" value="C:plasma membrane"/>
    <property type="evidence" value="ECO:0007669"/>
    <property type="project" value="TreeGrafter"/>
</dbReference>
<dbReference type="PATRIC" id="fig|1229783.3.peg.691"/>
<evidence type="ECO:0000259" key="6">
    <source>
        <dbReference type="Pfam" id="PF01957"/>
    </source>
</evidence>
<keyword evidence="2 5" id="KW-0812">Transmembrane</keyword>
<dbReference type="AlphaFoldDB" id="K9ARN0"/>
<protein>
    <submittedName>
        <fullName evidence="8">Uncharacterized protein</fullName>
    </submittedName>
</protein>
<keyword evidence="9" id="KW-1185">Reference proteome</keyword>
<feature type="transmembrane region" description="Helical" evidence="5">
    <location>
        <begin position="79"/>
        <end position="112"/>
    </location>
</feature>